<evidence type="ECO:0000313" key="6">
    <source>
        <dbReference type="Proteomes" id="UP001152798"/>
    </source>
</evidence>
<dbReference type="InterPro" id="IPR001496">
    <property type="entry name" value="SOCS_box"/>
</dbReference>
<dbReference type="SUPFAM" id="SSF158235">
    <property type="entry name" value="SOCS box-like"/>
    <property type="match status" value="1"/>
</dbReference>
<organism evidence="5 6">
    <name type="scientific">Nezara viridula</name>
    <name type="common">Southern green stink bug</name>
    <name type="synonym">Cimex viridulus</name>
    <dbReference type="NCBI Taxonomy" id="85310"/>
    <lineage>
        <taxon>Eukaryota</taxon>
        <taxon>Metazoa</taxon>
        <taxon>Ecdysozoa</taxon>
        <taxon>Arthropoda</taxon>
        <taxon>Hexapoda</taxon>
        <taxon>Insecta</taxon>
        <taxon>Pterygota</taxon>
        <taxon>Neoptera</taxon>
        <taxon>Paraneoptera</taxon>
        <taxon>Hemiptera</taxon>
        <taxon>Heteroptera</taxon>
        <taxon>Panheteroptera</taxon>
        <taxon>Pentatomomorpha</taxon>
        <taxon>Pentatomoidea</taxon>
        <taxon>Pentatomidae</taxon>
        <taxon>Pentatominae</taxon>
        <taxon>Nezara</taxon>
    </lineage>
</organism>
<feature type="repeat" description="ANK" evidence="3">
    <location>
        <begin position="152"/>
        <end position="184"/>
    </location>
</feature>
<dbReference type="CDD" id="cd03587">
    <property type="entry name" value="SOCS"/>
    <property type="match status" value="1"/>
</dbReference>
<sequence>MSQEEESISSMDFDWKNPYSASKISRAIRSGSFDMVKKLVRKGCSLDMPDNRGWTPLHEAAVSNNYVDIAQLLISAGAYIDHKTVEGETPIYIACKHGCEMIARVLIEAGCNINAQNNECLTPLHIACSQKNAAVIQLLLDNNADINAKDEEERSPIYIALENVNTSAIHTLIQAGADLKTKDFFSRTPLQYACMIGNLEIFNILIEHLGCEKSVINQQTPEGWTLLMEACQYKHYLIAEKLIEYGIDTTLVDNRGLLALHIAAHCERYNLIELLLKHTPKDAIEKYSTFGDNMTHYRSLPCLIIDKNVFEGLELLFDSGLSEAVLKCPAKMGDRLVSPISFLLLHANAIDNEEKVKFLEFLLSYDFLIDPVYEQEDETSQDDNSIVEMVLMLYAHRIVSVSPIEAAVQMHRPFHEDCYCEKFLSMILAKGASPDKVTKSTSSSQLYLFQKAARYGFTDGLHLLLRYSECTEPDDVMEMFLRDIAEPRHLWTEQENVITRFLLKKCTTNFMSTVSMIRNSLTEPIKSDDRTRYNAILPIYKLVMSNIRVVSLKRMCRFAIRKCIREQAQASSQPFRKCLSNIDLPSSLSRYLLYEVDF</sequence>
<keyword evidence="2 3" id="KW-0040">ANK repeat</keyword>
<dbReference type="PRINTS" id="PR01415">
    <property type="entry name" value="ANKYRIN"/>
</dbReference>
<dbReference type="Pfam" id="PF12796">
    <property type="entry name" value="Ank_2"/>
    <property type="match status" value="2"/>
</dbReference>
<dbReference type="Pfam" id="PF00023">
    <property type="entry name" value="Ank"/>
    <property type="match status" value="1"/>
</dbReference>
<dbReference type="OrthoDB" id="5406014at2759"/>
<dbReference type="PANTHER" id="PTHR24198">
    <property type="entry name" value="ANKYRIN REPEAT AND PROTEIN KINASE DOMAIN-CONTAINING PROTEIN"/>
    <property type="match status" value="1"/>
</dbReference>
<accession>A0A9P0HFV6</accession>
<dbReference type="InterPro" id="IPR036770">
    <property type="entry name" value="Ankyrin_rpt-contain_sf"/>
</dbReference>
<protein>
    <recommendedName>
        <fullName evidence="4">SOCS box domain-containing protein</fullName>
    </recommendedName>
</protein>
<dbReference type="InterPro" id="IPR036036">
    <property type="entry name" value="SOCS_box-like_dom_sf"/>
</dbReference>
<evidence type="ECO:0000259" key="4">
    <source>
        <dbReference type="PROSITE" id="PS50225"/>
    </source>
</evidence>
<reference evidence="5" key="1">
    <citation type="submission" date="2022-01" db="EMBL/GenBank/DDBJ databases">
        <authorList>
            <person name="King R."/>
        </authorList>
    </citation>
    <scope>NUCLEOTIDE SEQUENCE</scope>
</reference>
<dbReference type="InterPro" id="IPR002110">
    <property type="entry name" value="Ankyrin_rpt"/>
</dbReference>
<evidence type="ECO:0000256" key="2">
    <source>
        <dbReference type="ARBA" id="ARBA00023043"/>
    </source>
</evidence>
<feature type="repeat" description="ANK" evidence="3">
    <location>
        <begin position="52"/>
        <end position="85"/>
    </location>
</feature>
<feature type="domain" description="SOCS box" evidence="4">
    <location>
        <begin position="548"/>
        <end position="592"/>
    </location>
</feature>
<dbReference type="EMBL" id="OV725081">
    <property type="protein sequence ID" value="CAH1401027.1"/>
    <property type="molecule type" value="Genomic_DNA"/>
</dbReference>
<keyword evidence="6" id="KW-1185">Reference proteome</keyword>
<feature type="repeat" description="ANK" evidence="3">
    <location>
        <begin position="222"/>
        <end position="254"/>
    </location>
</feature>
<evidence type="ECO:0000256" key="3">
    <source>
        <dbReference type="PROSITE-ProRule" id="PRU00023"/>
    </source>
</evidence>
<feature type="repeat" description="ANK" evidence="3">
    <location>
        <begin position="86"/>
        <end position="118"/>
    </location>
</feature>
<name>A0A9P0HFV6_NEZVI</name>
<dbReference type="SMART" id="SM00248">
    <property type="entry name" value="ANK"/>
    <property type="match status" value="9"/>
</dbReference>
<proteinExistence type="predicted"/>
<evidence type="ECO:0000313" key="5">
    <source>
        <dbReference type="EMBL" id="CAH1401027.1"/>
    </source>
</evidence>
<dbReference type="SMART" id="SM00969">
    <property type="entry name" value="SOCS_box"/>
    <property type="match status" value="1"/>
</dbReference>
<dbReference type="Proteomes" id="UP001152798">
    <property type="component" value="Chromosome 5"/>
</dbReference>
<dbReference type="PROSITE" id="PS50225">
    <property type="entry name" value="SOCS"/>
    <property type="match status" value="1"/>
</dbReference>
<dbReference type="PANTHER" id="PTHR24198:SF165">
    <property type="entry name" value="ANKYRIN REPEAT-CONTAINING PROTEIN-RELATED"/>
    <property type="match status" value="1"/>
</dbReference>
<dbReference type="PROSITE" id="PS50088">
    <property type="entry name" value="ANK_REPEAT"/>
    <property type="match status" value="5"/>
</dbReference>
<dbReference type="Gene3D" id="1.25.40.20">
    <property type="entry name" value="Ankyrin repeat-containing domain"/>
    <property type="match status" value="2"/>
</dbReference>
<dbReference type="GO" id="GO:0035556">
    <property type="term" value="P:intracellular signal transduction"/>
    <property type="evidence" value="ECO:0007669"/>
    <property type="project" value="InterPro"/>
</dbReference>
<feature type="repeat" description="ANK" evidence="3">
    <location>
        <begin position="119"/>
        <end position="151"/>
    </location>
</feature>
<dbReference type="SUPFAM" id="SSF48403">
    <property type="entry name" value="Ankyrin repeat"/>
    <property type="match status" value="1"/>
</dbReference>
<evidence type="ECO:0000256" key="1">
    <source>
        <dbReference type="ARBA" id="ARBA00022737"/>
    </source>
</evidence>
<dbReference type="PROSITE" id="PS50297">
    <property type="entry name" value="ANK_REP_REGION"/>
    <property type="match status" value="4"/>
</dbReference>
<dbReference type="AlphaFoldDB" id="A0A9P0HFV6"/>
<keyword evidence="1" id="KW-0677">Repeat</keyword>
<gene>
    <name evidence="5" type="ORF">NEZAVI_LOCUS10136</name>
</gene>